<accession>A0A6J4U325</accession>
<feature type="compositionally biased region" description="Basic and acidic residues" evidence="1">
    <location>
        <begin position="38"/>
        <end position="57"/>
    </location>
</feature>
<dbReference type="EMBL" id="CADCWF010000034">
    <property type="protein sequence ID" value="CAA9539353.1"/>
    <property type="molecule type" value="Genomic_DNA"/>
</dbReference>
<gene>
    <name evidence="2" type="ORF">AVDCRST_MAG59-681</name>
</gene>
<feature type="compositionally biased region" description="Low complexity" evidence="1">
    <location>
        <begin position="277"/>
        <end position="292"/>
    </location>
</feature>
<feature type="compositionally biased region" description="Low complexity" evidence="1">
    <location>
        <begin position="100"/>
        <end position="109"/>
    </location>
</feature>
<reference evidence="2" key="1">
    <citation type="submission" date="2020-02" db="EMBL/GenBank/DDBJ databases">
        <authorList>
            <person name="Meier V. D."/>
        </authorList>
    </citation>
    <scope>NUCLEOTIDE SEQUENCE</scope>
    <source>
        <strain evidence="2">AVDCRST_MAG59</strain>
    </source>
</reference>
<feature type="region of interest" description="Disordered" evidence="1">
    <location>
        <begin position="38"/>
        <end position="114"/>
    </location>
</feature>
<protein>
    <submittedName>
        <fullName evidence="2">Uncharacterized protein</fullName>
    </submittedName>
</protein>
<feature type="non-terminal residue" evidence="2">
    <location>
        <position position="1"/>
    </location>
</feature>
<evidence type="ECO:0000256" key="1">
    <source>
        <dbReference type="SAM" id="MobiDB-lite"/>
    </source>
</evidence>
<proteinExistence type="predicted"/>
<name>A0A6J4U325_9BACT</name>
<evidence type="ECO:0000313" key="2">
    <source>
        <dbReference type="EMBL" id="CAA9539353.1"/>
    </source>
</evidence>
<feature type="compositionally biased region" description="Basic residues" evidence="1">
    <location>
        <begin position="149"/>
        <end position="185"/>
    </location>
</feature>
<feature type="non-terminal residue" evidence="2">
    <location>
        <position position="292"/>
    </location>
</feature>
<feature type="region of interest" description="Disordered" evidence="1">
    <location>
        <begin position="128"/>
        <end position="292"/>
    </location>
</feature>
<organism evidence="2">
    <name type="scientific">uncultured Thermomicrobiales bacterium</name>
    <dbReference type="NCBI Taxonomy" id="1645740"/>
    <lineage>
        <taxon>Bacteria</taxon>
        <taxon>Pseudomonadati</taxon>
        <taxon>Thermomicrobiota</taxon>
        <taxon>Thermomicrobia</taxon>
        <taxon>Thermomicrobiales</taxon>
        <taxon>environmental samples</taxon>
    </lineage>
</organism>
<feature type="compositionally biased region" description="Basic and acidic residues" evidence="1">
    <location>
        <begin position="212"/>
        <end position="226"/>
    </location>
</feature>
<feature type="compositionally biased region" description="Basic and acidic residues" evidence="1">
    <location>
        <begin position="233"/>
        <end position="276"/>
    </location>
</feature>
<sequence>DPKLAALAGGGPVHAAGAGALPRLHGLAVPPVVLVRPDRLERRDRDQDLRRPGELRRIGGRRSLPVGAPQQSGLGRGRHGCAAGDRDGPGAAALEPTEGLHPLPDHLLPAPHPADRRHRHHLELDLQPHLRHPQHLAGRDRPRSGLPRLARRPRRRPLRRPHRRHLGRGRVRLRHPPGRPSKRLPRPAGGGDDRRRQRLATLQGRDGAAARQRAERGDGAAADRRLQRLRHHLRDDPGRAGQRHPDDGDHDLRRGLHPEPGRLRVRHLAGDDRDLPGRLGRLPAAARAGGGV</sequence>
<dbReference type="AlphaFoldDB" id="A0A6J4U325"/>
<feature type="compositionally biased region" description="Low complexity" evidence="1">
    <location>
        <begin position="199"/>
        <end position="211"/>
    </location>
</feature>